<reference evidence="1" key="1">
    <citation type="submission" date="2022-11" db="EMBL/GenBank/DDBJ databases">
        <title>Centuries of genome instability and evolution in soft-shell clam transmissible cancer (bioRxiv).</title>
        <authorList>
            <person name="Hart S.F.M."/>
            <person name="Yonemitsu M.A."/>
            <person name="Giersch R.M."/>
            <person name="Beal B.F."/>
            <person name="Arriagada G."/>
            <person name="Davis B.W."/>
            <person name="Ostrander E.A."/>
            <person name="Goff S.P."/>
            <person name="Metzger M.J."/>
        </authorList>
    </citation>
    <scope>NUCLEOTIDE SEQUENCE</scope>
    <source>
        <strain evidence="1">MELC-2E11</strain>
        <tissue evidence="1">Siphon/mantle</tissue>
    </source>
</reference>
<sequence length="41" mass="4594">MDTTATWTVHGYLTRVRMARKSCSSLTQLMLFATITLLSST</sequence>
<proteinExistence type="predicted"/>
<protein>
    <submittedName>
        <fullName evidence="1">Uncharacterized protein</fullName>
    </submittedName>
</protein>
<feature type="non-terminal residue" evidence="1">
    <location>
        <position position="41"/>
    </location>
</feature>
<name>A0ABY7DMQ5_MYAAR</name>
<organism evidence="1 2">
    <name type="scientific">Mya arenaria</name>
    <name type="common">Soft-shell clam</name>
    <dbReference type="NCBI Taxonomy" id="6604"/>
    <lineage>
        <taxon>Eukaryota</taxon>
        <taxon>Metazoa</taxon>
        <taxon>Spiralia</taxon>
        <taxon>Lophotrochozoa</taxon>
        <taxon>Mollusca</taxon>
        <taxon>Bivalvia</taxon>
        <taxon>Autobranchia</taxon>
        <taxon>Heteroconchia</taxon>
        <taxon>Euheterodonta</taxon>
        <taxon>Imparidentia</taxon>
        <taxon>Neoheterodontei</taxon>
        <taxon>Myida</taxon>
        <taxon>Myoidea</taxon>
        <taxon>Myidae</taxon>
        <taxon>Mya</taxon>
    </lineage>
</organism>
<dbReference type="EMBL" id="CP111014">
    <property type="protein sequence ID" value="WAQ98433.1"/>
    <property type="molecule type" value="Genomic_DNA"/>
</dbReference>
<evidence type="ECO:0000313" key="1">
    <source>
        <dbReference type="EMBL" id="WAQ98433.1"/>
    </source>
</evidence>
<gene>
    <name evidence="1" type="ORF">MAR_022806</name>
</gene>
<keyword evidence="2" id="KW-1185">Reference proteome</keyword>
<accession>A0ABY7DMQ5</accession>
<dbReference type="Proteomes" id="UP001164746">
    <property type="component" value="Chromosome 3"/>
</dbReference>
<evidence type="ECO:0000313" key="2">
    <source>
        <dbReference type="Proteomes" id="UP001164746"/>
    </source>
</evidence>